<evidence type="ECO:0000256" key="1">
    <source>
        <dbReference type="ARBA" id="ARBA00007381"/>
    </source>
</evidence>
<dbReference type="PROSITE" id="PS01036">
    <property type="entry name" value="HSP70_3"/>
    <property type="match status" value="1"/>
</dbReference>
<keyword evidence="4" id="KW-0346">Stress response</keyword>
<dbReference type="InterPro" id="IPR018181">
    <property type="entry name" value="Heat_shock_70_CS"/>
</dbReference>
<feature type="compositionally biased region" description="Polar residues" evidence="6">
    <location>
        <begin position="435"/>
        <end position="452"/>
    </location>
</feature>
<accession>A0ABY2RPW6</accession>
<feature type="region of interest" description="Disordered" evidence="6">
    <location>
        <begin position="435"/>
        <end position="454"/>
    </location>
</feature>
<dbReference type="Gene3D" id="3.90.640.10">
    <property type="entry name" value="Actin, Chain A, domain 4"/>
    <property type="match status" value="1"/>
</dbReference>
<dbReference type="RefSeq" id="WP_136908187.1">
    <property type="nucleotide sequence ID" value="NZ_SUMD01000003.1"/>
</dbReference>
<protein>
    <submittedName>
        <fullName evidence="7">Hsp70 family protein</fullName>
    </submittedName>
</protein>
<gene>
    <name evidence="7" type="ORF">FCG67_06240</name>
</gene>
<evidence type="ECO:0000256" key="5">
    <source>
        <dbReference type="ARBA" id="ARBA00023186"/>
    </source>
</evidence>
<keyword evidence="2" id="KW-0547">Nucleotide-binding</keyword>
<comment type="similarity">
    <text evidence="1">Belongs to the heat shock protein 70 family.</text>
</comment>
<evidence type="ECO:0000313" key="8">
    <source>
        <dbReference type="Proteomes" id="UP000305109"/>
    </source>
</evidence>
<feature type="region of interest" description="Disordered" evidence="6">
    <location>
        <begin position="459"/>
        <end position="564"/>
    </location>
</feature>
<sequence length="615" mass="59589">MTVGLGLTVGAVNSVAVTALEHDADAQGPSITASSTLELGGDAPAVLGVPSRHEGDVPRGTVISGFATRVGDPVALVADDGSTHTGEDLVVTAMLCLIEASSAGLDEFPAVAAAYPAVWPSHTVESLRSALDRAGLGGVTLIPEPEAAVAWLQRNGSRAGAGASDDLVLVYDLGGTSLDVTLVHAGDTPRIIGKPMRSEDFGGSEFDHLTLRYVLDGVVGEAGELDPFDPDTMNALAQLRARCCAAKEALSSDTETVIGIDLPGVHSDVRLVRAELEDLIREPLADSVELVRETLRNAGVDLSDVGQVLLIGGSSAMPLVAELLSAELRLPVVADAHPERTAAQGAALLAAAEGAHTVPLSVVPAAASAATTVVEVAPVLPVSAGPRPGVRPASRGASLSTPKKAAIVAAAAAAIAILAAGGLSLGTGALTPSNADTSRGATTSGHSVTTTVAPDGTVLPVVDGVVSPTTGDSPVRLDPTGAPIRSDAGSTARQVSANSGGAAAPAPAPGSPAAAPAPAPAPAPGPVGGGTPPPPPAPPAGGGYTPPPAPPQGDGGGQIANDFVDGVGGAATGVGNGVGGVVEGVGNGVGGVLGGLGGVVGGVGQGVGGLLGGGQ</sequence>
<evidence type="ECO:0000256" key="3">
    <source>
        <dbReference type="ARBA" id="ARBA00022840"/>
    </source>
</evidence>
<evidence type="ECO:0000256" key="4">
    <source>
        <dbReference type="ARBA" id="ARBA00023016"/>
    </source>
</evidence>
<evidence type="ECO:0000256" key="2">
    <source>
        <dbReference type="ARBA" id="ARBA00022741"/>
    </source>
</evidence>
<evidence type="ECO:0000313" key="7">
    <source>
        <dbReference type="EMBL" id="TJZ79240.1"/>
    </source>
</evidence>
<comment type="caution">
    <text evidence="7">The sequence shown here is derived from an EMBL/GenBank/DDBJ whole genome shotgun (WGS) entry which is preliminary data.</text>
</comment>
<reference evidence="7 8" key="1">
    <citation type="submission" date="2019-04" db="EMBL/GenBank/DDBJ databases">
        <title>Rhodococcus oryzae sp. nov., a novel actinomycete isolated from rhizosphere soil of rice (Oryza sativa L.).</title>
        <authorList>
            <person name="Li C."/>
        </authorList>
    </citation>
    <scope>NUCLEOTIDE SEQUENCE [LARGE SCALE GENOMIC DNA]</scope>
    <source>
        <strain evidence="7 8">NEAU-CX67</strain>
    </source>
</reference>
<dbReference type="Pfam" id="PF00012">
    <property type="entry name" value="HSP70"/>
    <property type="match status" value="1"/>
</dbReference>
<keyword evidence="8" id="KW-1185">Reference proteome</keyword>
<name>A0ABY2RPW6_9NOCA</name>
<dbReference type="PANTHER" id="PTHR42749:SF1">
    <property type="entry name" value="CELL SHAPE-DETERMINING PROTEIN MREB"/>
    <property type="match status" value="1"/>
</dbReference>
<dbReference type="SUPFAM" id="SSF53067">
    <property type="entry name" value="Actin-like ATPase domain"/>
    <property type="match status" value="1"/>
</dbReference>
<feature type="compositionally biased region" description="Polar residues" evidence="6">
    <location>
        <begin position="488"/>
        <end position="499"/>
    </location>
</feature>
<dbReference type="EMBL" id="SUMD01000003">
    <property type="protein sequence ID" value="TJZ79240.1"/>
    <property type="molecule type" value="Genomic_DNA"/>
</dbReference>
<dbReference type="InterPro" id="IPR013126">
    <property type="entry name" value="Hsp_70_fam"/>
</dbReference>
<evidence type="ECO:0000256" key="6">
    <source>
        <dbReference type="SAM" id="MobiDB-lite"/>
    </source>
</evidence>
<keyword evidence="3" id="KW-0067">ATP-binding</keyword>
<dbReference type="Gene3D" id="3.30.420.40">
    <property type="match status" value="2"/>
</dbReference>
<dbReference type="PANTHER" id="PTHR42749">
    <property type="entry name" value="CELL SHAPE-DETERMINING PROTEIN MREB"/>
    <property type="match status" value="1"/>
</dbReference>
<organism evidence="7 8">
    <name type="scientific">Rhodococcus oryzae</name>
    <dbReference type="NCBI Taxonomy" id="2571143"/>
    <lineage>
        <taxon>Bacteria</taxon>
        <taxon>Bacillati</taxon>
        <taxon>Actinomycetota</taxon>
        <taxon>Actinomycetes</taxon>
        <taxon>Mycobacteriales</taxon>
        <taxon>Nocardiaceae</taxon>
        <taxon>Rhodococcus</taxon>
    </lineage>
</organism>
<feature type="compositionally biased region" description="Pro residues" evidence="6">
    <location>
        <begin position="506"/>
        <end position="551"/>
    </location>
</feature>
<keyword evidence="5" id="KW-0143">Chaperone</keyword>
<proteinExistence type="inferred from homology"/>
<dbReference type="Proteomes" id="UP000305109">
    <property type="component" value="Unassembled WGS sequence"/>
</dbReference>
<dbReference type="InterPro" id="IPR043129">
    <property type="entry name" value="ATPase_NBD"/>
</dbReference>